<keyword evidence="2" id="KW-1185">Reference proteome</keyword>
<gene>
    <name evidence="1" type="ORF">PDIGIT_LOCUS12608</name>
</gene>
<evidence type="ECO:0000313" key="2">
    <source>
        <dbReference type="Proteomes" id="UP001152607"/>
    </source>
</evidence>
<dbReference type="Proteomes" id="UP001152607">
    <property type="component" value="Unassembled WGS sequence"/>
</dbReference>
<comment type="caution">
    <text evidence="1">The sequence shown here is derived from an EMBL/GenBank/DDBJ whole genome shotgun (WGS) entry which is preliminary data.</text>
</comment>
<protein>
    <submittedName>
        <fullName evidence="1">Uncharacterized protein</fullName>
    </submittedName>
</protein>
<name>A0A9W4UQ72_9PLEO</name>
<organism evidence="1 2">
    <name type="scientific">Periconia digitata</name>
    <dbReference type="NCBI Taxonomy" id="1303443"/>
    <lineage>
        <taxon>Eukaryota</taxon>
        <taxon>Fungi</taxon>
        <taxon>Dikarya</taxon>
        <taxon>Ascomycota</taxon>
        <taxon>Pezizomycotina</taxon>
        <taxon>Dothideomycetes</taxon>
        <taxon>Pleosporomycetidae</taxon>
        <taxon>Pleosporales</taxon>
        <taxon>Massarineae</taxon>
        <taxon>Periconiaceae</taxon>
        <taxon>Periconia</taxon>
    </lineage>
</organism>
<accession>A0A9W4UQ72</accession>
<evidence type="ECO:0000313" key="1">
    <source>
        <dbReference type="EMBL" id="CAI6339449.1"/>
    </source>
</evidence>
<sequence>MPRITQGSEALLVQVSFAIDDCPAASFTKPLTTSLAFVPRLWGCAGEESVGNPSHLNITQF</sequence>
<dbReference type="AlphaFoldDB" id="A0A9W4UQ72"/>
<dbReference type="EMBL" id="CAOQHR010000009">
    <property type="protein sequence ID" value="CAI6339449.1"/>
    <property type="molecule type" value="Genomic_DNA"/>
</dbReference>
<reference evidence="1" key="1">
    <citation type="submission" date="2023-01" db="EMBL/GenBank/DDBJ databases">
        <authorList>
            <person name="Van Ghelder C."/>
            <person name="Rancurel C."/>
        </authorList>
    </citation>
    <scope>NUCLEOTIDE SEQUENCE</scope>
    <source>
        <strain evidence="1">CNCM I-4278</strain>
    </source>
</reference>
<proteinExistence type="predicted"/>